<gene>
    <name evidence="1" type="ORF">CLG85_001685</name>
    <name evidence="2" type="ORF">CLG85_00585</name>
</gene>
<organism evidence="2">
    <name type="scientific">Alloyangia mangrovi</name>
    <dbReference type="NCBI Taxonomy" id="1779329"/>
    <lineage>
        <taxon>Bacteria</taxon>
        <taxon>Pseudomonadati</taxon>
        <taxon>Pseudomonadota</taxon>
        <taxon>Alphaproteobacteria</taxon>
        <taxon>Rhodobacterales</taxon>
        <taxon>Roseobacteraceae</taxon>
        <taxon>Alloyangia</taxon>
    </lineage>
</organism>
<comment type="caution">
    <text evidence="2">The sequence shown here is derived from an EMBL/GenBank/DDBJ whole genome shotgun (WGS) entry which is preliminary data.</text>
</comment>
<accession>A0A2A3K1S2</accession>
<name>A0A2A3K1S2_9RHOB</name>
<reference evidence="1" key="3">
    <citation type="submission" date="2024-05" db="EMBL/GenBank/DDBJ databases">
        <title>Yangia mangrovi SAOS 153D genome.</title>
        <authorList>
            <person name="Verma A."/>
            <person name="Pal Y."/>
            <person name="Sundharam S."/>
            <person name="Bisht B."/>
            <person name="Srinivasan K."/>
        </authorList>
    </citation>
    <scope>NUCLEOTIDE SEQUENCE</scope>
    <source>
        <strain evidence="1">SAOS 153D</strain>
    </source>
</reference>
<evidence type="ECO:0000313" key="3">
    <source>
        <dbReference type="Proteomes" id="UP000217448"/>
    </source>
</evidence>
<sequence length="195" mass="21638">MRFFPESFNPRDPVVWGLDLVALDTPDGIARFMIGTDGVFTDSLGRPWYGSQLLTLSGMESAINGVAPAGKVGMAFLQDPDGPNVIESLKEYGAAYLDGRPIDFFVQPLAGPHEFSAPRLAPRQWARRTMRTMGKTLTGPLQREIWVGFEAYSEKRRTARRIAMNTEGHAELIGESNPSLEFLPTSEFKGTVWND</sequence>
<protein>
    <submittedName>
        <fullName evidence="2">Uncharacterized protein</fullName>
    </submittedName>
</protein>
<dbReference type="EMBL" id="NTHN02000002">
    <property type="protein sequence ID" value="MCT4369121.1"/>
    <property type="molecule type" value="Genomic_DNA"/>
</dbReference>
<proteinExistence type="predicted"/>
<dbReference type="OrthoDB" id="7865603at2"/>
<evidence type="ECO:0000313" key="2">
    <source>
        <dbReference type="EMBL" id="PBD21037.1"/>
    </source>
</evidence>
<dbReference type="AlphaFoldDB" id="A0A2A3K1S2"/>
<reference evidence="2" key="1">
    <citation type="submission" date="2017-09" db="EMBL/GenBank/DDBJ databases">
        <title>Yangia sp. SAOS 153D whole genome sequencing.</title>
        <authorList>
            <person name="Verma A."/>
            <person name="Krishnamurthi S."/>
        </authorList>
    </citation>
    <scope>NUCLEOTIDE SEQUENCE [LARGE SCALE GENOMIC DNA]</scope>
    <source>
        <strain evidence="2">SAOS 153D</strain>
    </source>
</reference>
<dbReference type="Proteomes" id="UP000217448">
    <property type="component" value="Unassembled WGS sequence"/>
</dbReference>
<dbReference type="EMBL" id="NTHN01000011">
    <property type="protein sequence ID" value="PBD21037.1"/>
    <property type="molecule type" value="Genomic_DNA"/>
</dbReference>
<keyword evidence="3" id="KW-1185">Reference proteome</keyword>
<reference evidence="3" key="2">
    <citation type="submission" date="2023-07" db="EMBL/GenBank/DDBJ databases">
        <title>Yangia mangrovi SAOS 153D genome.</title>
        <authorList>
            <person name="Verma A."/>
            <person name="Pal Y."/>
            <person name="Sundharam S."/>
            <person name="Bisht B."/>
            <person name="Srinivasan K."/>
        </authorList>
    </citation>
    <scope>NUCLEOTIDE SEQUENCE [LARGE SCALE GENOMIC DNA]</scope>
    <source>
        <strain evidence="3">SAOS 153D</strain>
    </source>
</reference>
<dbReference type="RefSeq" id="WP_095880490.1">
    <property type="nucleotide sequence ID" value="NZ_NTHN02000002.1"/>
</dbReference>
<evidence type="ECO:0000313" key="1">
    <source>
        <dbReference type="EMBL" id="MCT4369121.1"/>
    </source>
</evidence>